<dbReference type="Pfam" id="PF13290">
    <property type="entry name" value="CHB_HEX_C_1"/>
    <property type="match status" value="2"/>
</dbReference>
<feature type="domain" description="GH29D-like beta-sandwich" evidence="2">
    <location>
        <begin position="381"/>
        <end position="448"/>
    </location>
</feature>
<dbReference type="EMBL" id="CP045119">
    <property type="protein sequence ID" value="QIN81381.1"/>
    <property type="molecule type" value="Genomic_DNA"/>
</dbReference>
<dbReference type="RefSeq" id="WP_166172700.1">
    <property type="nucleotide sequence ID" value="NZ_CP045119.1"/>
</dbReference>
<dbReference type="AlphaFoldDB" id="A0A6G8Q4I2"/>
<keyword evidence="4" id="KW-1185">Reference proteome</keyword>
<protein>
    <recommendedName>
        <fullName evidence="2">GH29D-like beta-sandwich domain-containing protein</fullName>
    </recommendedName>
</protein>
<feature type="domain" description="GH29D-like beta-sandwich" evidence="2">
    <location>
        <begin position="467"/>
        <end position="530"/>
    </location>
</feature>
<evidence type="ECO:0000259" key="2">
    <source>
        <dbReference type="Pfam" id="PF13290"/>
    </source>
</evidence>
<organism evidence="3 4">
    <name type="scientific">Rubrobacter tropicus</name>
    <dbReference type="NCBI Taxonomy" id="2653851"/>
    <lineage>
        <taxon>Bacteria</taxon>
        <taxon>Bacillati</taxon>
        <taxon>Actinomycetota</taxon>
        <taxon>Rubrobacteria</taxon>
        <taxon>Rubrobacterales</taxon>
        <taxon>Rubrobacteraceae</taxon>
        <taxon>Rubrobacter</taxon>
    </lineage>
</organism>
<evidence type="ECO:0000313" key="3">
    <source>
        <dbReference type="EMBL" id="QIN81381.1"/>
    </source>
</evidence>
<dbReference type="Proteomes" id="UP000501452">
    <property type="component" value="Chromosome"/>
</dbReference>
<name>A0A6G8Q4I2_9ACTN</name>
<dbReference type="InterPro" id="IPR059177">
    <property type="entry name" value="GH29D-like_dom"/>
</dbReference>
<evidence type="ECO:0000313" key="4">
    <source>
        <dbReference type="Proteomes" id="UP000501452"/>
    </source>
</evidence>
<dbReference type="KEGG" id="rub:GBA63_01130"/>
<sequence length="635" mass="65933">MTDESAGRQATTGGRRAKVLAVCALSLLVGLTLAIPASAMPTGPGVRDGRNITVFGNLDFVAAFGYQTREKLTVDVYRGDTRIATAFGLAVDTPEGGGLEVNHGVEGNVVQGDCWENFTPDVRPGDRIVVTDAAGVTDQILVDNITMPGPAQDNPATLDPFDVIVEGTASYADGSPIPIDQLNSGEVRSVSPRLRANPTRVERIDGTQDGWRAIYEAPYEIFDQRGALTTQQQKQAILNGDHAMGYGHVAPLPAEAQLVEGLGTGGPAPGCEALAPDAPDSALGVASPELITQANVNENVAVSGVIQDGVDVGLQLNGVEAPAADVDRANGTWSALIPASGLREGDNEVKATFTGPGAPAQPQTATVEKDTVSPPPATATPRPGLYNTNQSVSLGVTEAGAKIRYTTDGSDPTATTGTLYDGQQINVTSSQTIKAIVVDAAGNPSSVASFGYTIDRVAPSLTSNFVSGSYDAAQMVPFTSDDPGAEIRYTTDGSTPNRTSKLYTGPVRIAKTQTVKAVAYDAAGNASGVQSRTVTIRKATTTNLNVPTADMKLGNTRAIAGGVSPNQAGSFVRVTIDRPGDLPNATRGFTLNAFSRFGFTYRPTAVGTYRVKASFVKDADGLGSTSAVKSFRVVR</sequence>
<accession>A0A6G8Q4I2</accession>
<feature type="region of interest" description="Disordered" evidence="1">
    <location>
        <begin position="355"/>
        <end position="389"/>
    </location>
</feature>
<proteinExistence type="predicted"/>
<reference evidence="3 4" key="1">
    <citation type="submission" date="2019-10" db="EMBL/GenBank/DDBJ databases">
        <title>Rubrobacter sp nov SCSIO 52090 isolated from a deep-sea sediment in the South China Sea.</title>
        <authorList>
            <person name="Chen R.W."/>
        </authorList>
    </citation>
    <scope>NUCLEOTIDE SEQUENCE [LARGE SCALE GENOMIC DNA]</scope>
    <source>
        <strain evidence="3 4">SCSIO 52909</strain>
    </source>
</reference>
<evidence type="ECO:0000256" key="1">
    <source>
        <dbReference type="SAM" id="MobiDB-lite"/>
    </source>
</evidence>
<gene>
    <name evidence="3" type="ORF">GBA63_01130</name>
</gene>